<gene>
    <name evidence="2" type="ORF">MR241_00670</name>
</gene>
<feature type="transmembrane region" description="Helical" evidence="1">
    <location>
        <begin position="53"/>
        <end position="73"/>
    </location>
</feature>
<dbReference type="Proteomes" id="UP001139365">
    <property type="component" value="Unassembled WGS sequence"/>
</dbReference>
<comment type="caution">
    <text evidence="2">The sequence shown here is derived from an EMBL/GenBank/DDBJ whole genome shotgun (WGS) entry which is preliminary data.</text>
</comment>
<evidence type="ECO:0000256" key="1">
    <source>
        <dbReference type="SAM" id="Phobius"/>
    </source>
</evidence>
<evidence type="ECO:0000313" key="2">
    <source>
        <dbReference type="EMBL" id="MCI5754791.1"/>
    </source>
</evidence>
<reference evidence="2 3" key="1">
    <citation type="submission" date="2022-03" db="EMBL/GenBank/DDBJ databases">
        <title>Metagenome-assembled genomes from swine fecal metagenomes.</title>
        <authorList>
            <person name="Holman D.B."/>
            <person name="Kommadath A."/>
        </authorList>
    </citation>
    <scope>NUCLEOTIDE SEQUENCE [LARGE SCALE GENOMIC DNA]</scope>
    <source>
        <strain evidence="2">SUG147</strain>
    </source>
</reference>
<name>A0AAE3FEC8_9BACT</name>
<feature type="transmembrane region" description="Helical" evidence="1">
    <location>
        <begin position="472"/>
        <end position="491"/>
    </location>
</feature>
<organism evidence="2 3">
    <name type="scientific">Candidatus Colimorpha enterica</name>
    <dbReference type="NCBI Taxonomy" id="3083063"/>
    <lineage>
        <taxon>Bacteria</taxon>
        <taxon>Pseudomonadati</taxon>
        <taxon>Bacteroidota</taxon>
        <taxon>Bacteroidia</taxon>
        <taxon>Bacteroidales</taxon>
        <taxon>Candidatus Colimorpha</taxon>
    </lineage>
</organism>
<feature type="transmembrane region" description="Helical" evidence="1">
    <location>
        <begin position="274"/>
        <end position="291"/>
    </location>
</feature>
<protein>
    <submittedName>
        <fullName evidence="2">DUF1538 domain-containing protein</fullName>
    </submittedName>
</protein>
<dbReference type="EMBL" id="JALEMU010000016">
    <property type="protein sequence ID" value="MCI5754791.1"/>
    <property type="molecule type" value="Genomic_DNA"/>
</dbReference>
<feature type="transmembrane region" description="Helical" evidence="1">
    <location>
        <begin position="217"/>
        <end position="238"/>
    </location>
</feature>
<evidence type="ECO:0000313" key="3">
    <source>
        <dbReference type="Proteomes" id="UP001139365"/>
    </source>
</evidence>
<proteinExistence type="predicted"/>
<feature type="transmembrane region" description="Helical" evidence="1">
    <location>
        <begin position="26"/>
        <end position="47"/>
    </location>
</feature>
<dbReference type="InterPro" id="IPR011435">
    <property type="entry name" value="UmpAB"/>
</dbReference>
<feature type="transmembrane region" description="Helical" evidence="1">
    <location>
        <begin position="157"/>
        <end position="173"/>
    </location>
</feature>
<feature type="transmembrane region" description="Helical" evidence="1">
    <location>
        <begin position="94"/>
        <end position="111"/>
    </location>
</feature>
<keyword evidence="1" id="KW-0812">Transmembrane</keyword>
<accession>A0AAE3FEC8</accession>
<dbReference type="AlphaFoldDB" id="A0AAE3FEC8"/>
<keyword evidence="1" id="KW-1133">Transmembrane helix</keyword>
<feature type="transmembrane region" description="Helical" evidence="1">
    <location>
        <begin position="345"/>
        <end position="366"/>
    </location>
</feature>
<feature type="transmembrane region" description="Helical" evidence="1">
    <location>
        <begin position="131"/>
        <end position="150"/>
    </location>
</feature>
<feature type="transmembrane region" description="Helical" evidence="1">
    <location>
        <begin position="303"/>
        <end position="325"/>
    </location>
</feature>
<keyword evidence="1" id="KW-0472">Membrane</keyword>
<feature type="transmembrane region" description="Helical" evidence="1">
    <location>
        <begin position="387"/>
        <end position="410"/>
    </location>
</feature>
<dbReference type="Pfam" id="PF07556">
    <property type="entry name" value="DUF1538"/>
    <property type="match status" value="2"/>
</dbReference>
<feature type="transmembrane region" description="Helical" evidence="1">
    <location>
        <begin position="185"/>
        <end position="205"/>
    </location>
</feature>
<sequence>MKFFSKARSVTLDKTKTALAEKLRESAVSVIPIIVIVALLCLCVLPMSTDLLLAFLVGAIMIVAGMGLFSLGAEQSMTPIGNKIGTALTKTKNLPLIIGVSFLLGFAVTVAEPDLQVLAETVPNINKTVLLVTVGVGVGLFMSFCMVRILYGLSLRWVLIVCYAVIFILAAFSDKNYLCIAFDSGGVTTGPMTVPFILALGVGVSNVRSDKRAEADSFGLVALCSIGPILSVLILGFLGSSAGSTGEIGSAAFGSTKEIGTAFLRSLPANLKEMAVAMLPIVVIFLVFQFVNFRMSLRSFAKISVGIVYTYIGLVLFLTGVSVGFSSLSAQIGQAIVRSGMEFLLIPLAALLGWFIISAEPAVGVLEAQIESVSAGRIPGKAIKRSLSVAIALAMAIAMTRVVTGISVMWFLIPGYALSLLLSFFVPDIYTAIAFDSGGVASGPMTATFMLQFMMGTCSALGGNILTDAFGVVALVAMMPLLSIQMVGFIYERKKLPARAPAEVYGDYDIVELWEENAA</sequence>